<dbReference type="Proteomes" id="UP000095280">
    <property type="component" value="Unplaced"/>
</dbReference>
<dbReference type="PROSITE" id="PS00478">
    <property type="entry name" value="LIM_DOMAIN_1"/>
    <property type="match status" value="1"/>
</dbReference>
<evidence type="ECO:0000313" key="7">
    <source>
        <dbReference type="Proteomes" id="UP000095280"/>
    </source>
</evidence>
<dbReference type="WBParaSite" id="maker-uti_cns_0008115-snap-gene-0.5-mRNA-1">
    <property type="protein sequence ID" value="maker-uti_cns_0008115-snap-gene-0.5-mRNA-1"/>
    <property type="gene ID" value="maker-uti_cns_0008115-snap-gene-0.5"/>
</dbReference>
<evidence type="ECO:0000256" key="2">
    <source>
        <dbReference type="ARBA" id="ARBA00022833"/>
    </source>
</evidence>
<evidence type="ECO:0000256" key="5">
    <source>
        <dbReference type="SAM" id="MobiDB-lite"/>
    </source>
</evidence>
<dbReference type="InterPro" id="IPR001781">
    <property type="entry name" value="Znf_LIM"/>
</dbReference>
<dbReference type="Pfam" id="PF00412">
    <property type="entry name" value="LIM"/>
    <property type="match status" value="1"/>
</dbReference>
<dbReference type="AlphaFoldDB" id="A0A1I8HUJ1"/>
<dbReference type="WBParaSite" id="maker-uti_cns_0048094-snap-gene-0.4-mRNA-1">
    <property type="protein sequence ID" value="maker-uti_cns_0048094-snap-gene-0.4-mRNA-1"/>
    <property type="gene ID" value="maker-uti_cns_0048094-snap-gene-0.4"/>
</dbReference>
<feature type="region of interest" description="Disordered" evidence="5">
    <location>
        <begin position="145"/>
        <end position="328"/>
    </location>
</feature>
<keyword evidence="2 4" id="KW-0862">Zinc</keyword>
<feature type="compositionally biased region" description="Basic residues" evidence="5">
    <location>
        <begin position="309"/>
        <end position="328"/>
    </location>
</feature>
<organism evidence="7 8">
    <name type="scientific">Macrostomum lignano</name>
    <dbReference type="NCBI Taxonomy" id="282301"/>
    <lineage>
        <taxon>Eukaryota</taxon>
        <taxon>Metazoa</taxon>
        <taxon>Spiralia</taxon>
        <taxon>Lophotrochozoa</taxon>
        <taxon>Platyhelminthes</taxon>
        <taxon>Rhabditophora</taxon>
        <taxon>Macrostomorpha</taxon>
        <taxon>Macrostomida</taxon>
        <taxon>Macrostomidae</taxon>
        <taxon>Macrostomum</taxon>
    </lineage>
</organism>
<feature type="compositionally biased region" description="Low complexity" evidence="5">
    <location>
        <begin position="170"/>
        <end position="190"/>
    </location>
</feature>
<dbReference type="GO" id="GO:0046872">
    <property type="term" value="F:metal ion binding"/>
    <property type="evidence" value="ECO:0007669"/>
    <property type="project" value="UniProtKB-KW"/>
</dbReference>
<keyword evidence="3 4" id="KW-0440">LIM domain</keyword>
<dbReference type="PROSITE" id="PS50023">
    <property type="entry name" value="LIM_DOMAIN_2"/>
    <property type="match status" value="1"/>
</dbReference>
<evidence type="ECO:0000259" key="6">
    <source>
        <dbReference type="PROSITE" id="PS50023"/>
    </source>
</evidence>
<feature type="domain" description="LIM zinc-binding" evidence="6">
    <location>
        <begin position="2"/>
        <end position="60"/>
    </location>
</feature>
<name>A0A1I8HUJ1_9PLAT</name>
<dbReference type="OrthoDB" id="1112565at2759"/>
<reference evidence="8 9" key="1">
    <citation type="submission" date="2016-11" db="UniProtKB">
        <authorList>
            <consortium name="WormBaseParasite"/>
        </authorList>
    </citation>
    <scope>IDENTIFICATION</scope>
</reference>
<evidence type="ECO:0000256" key="1">
    <source>
        <dbReference type="ARBA" id="ARBA00022723"/>
    </source>
</evidence>
<evidence type="ECO:0000313" key="9">
    <source>
        <dbReference type="WBParaSite" id="maker-uti_cns_0048094-snap-gene-0.4-mRNA-1"/>
    </source>
</evidence>
<feature type="compositionally biased region" description="Low complexity" evidence="5">
    <location>
        <begin position="291"/>
        <end position="308"/>
    </location>
</feature>
<dbReference type="STRING" id="282301.A0A1I8HUJ1"/>
<dbReference type="Gene3D" id="2.10.110.10">
    <property type="entry name" value="Cysteine Rich Protein"/>
    <property type="match status" value="1"/>
</dbReference>
<proteinExistence type="predicted"/>
<keyword evidence="7" id="KW-1185">Reference proteome</keyword>
<dbReference type="SMART" id="SM00132">
    <property type="entry name" value="LIM"/>
    <property type="match status" value="1"/>
</dbReference>
<sequence length="328" mass="36571">MRICLSCREPIDGGAVVSEGNFYHPEHFCCHRCRQPIGEGFHSYKMWRLCDSCFPRPVCHSNNCSHQDRRIGQKSGTFYRLPTGDRLEAFHSSHTLRCCVCGRGIFCAGAPASESLAYHLNDGRPNCTRCYYHLNQFGRWQRLPDTTADSKSAAGTKRFQPPLPDEMAPLAQAEQQQQAQQQTQLAQQLANPPSQDKQIDSLPLPAQTRSDQKNRPDKQKKRDQKKQDKKMGEQKIPAKSARSKTAPATARQKTPDKKPPAKKAQPSQKKTPAGQKQARSASQPERPKPSAPSGGSKPRAAAKQPKTPKQSKPKSQKSSKPKGRKGKR</sequence>
<keyword evidence="1 4" id="KW-0479">Metal-binding</keyword>
<protein>
    <submittedName>
        <fullName evidence="8 9">LIM zinc-binding domain-containing protein</fullName>
    </submittedName>
</protein>
<feature type="compositionally biased region" description="Low complexity" evidence="5">
    <location>
        <begin position="262"/>
        <end position="273"/>
    </location>
</feature>
<accession>A0A1I8HUJ1</accession>
<evidence type="ECO:0000313" key="8">
    <source>
        <dbReference type="WBParaSite" id="maker-uti_cns_0008115-snap-gene-0.5-mRNA-1"/>
    </source>
</evidence>
<evidence type="ECO:0000256" key="4">
    <source>
        <dbReference type="PROSITE-ProRule" id="PRU00125"/>
    </source>
</evidence>
<evidence type="ECO:0000256" key="3">
    <source>
        <dbReference type="ARBA" id="ARBA00023038"/>
    </source>
</evidence>